<protein>
    <submittedName>
        <fullName evidence="1">Uncharacterized protein</fullName>
    </submittedName>
</protein>
<name>A0A8K0MJZ3_9ROSA</name>
<accession>A0A8K0MJZ3</accession>
<dbReference type="Proteomes" id="UP000796880">
    <property type="component" value="Unassembled WGS sequence"/>
</dbReference>
<evidence type="ECO:0000313" key="1">
    <source>
        <dbReference type="EMBL" id="KAF3448340.1"/>
    </source>
</evidence>
<gene>
    <name evidence="1" type="ORF">FNV43_RR09053</name>
</gene>
<proteinExistence type="predicted"/>
<dbReference type="EMBL" id="VOIH02000004">
    <property type="protein sequence ID" value="KAF3448340.1"/>
    <property type="molecule type" value="Genomic_DNA"/>
</dbReference>
<organism evidence="1 2">
    <name type="scientific">Rhamnella rubrinervis</name>
    <dbReference type="NCBI Taxonomy" id="2594499"/>
    <lineage>
        <taxon>Eukaryota</taxon>
        <taxon>Viridiplantae</taxon>
        <taxon>Streptophyta</taxon>
        <taxon>Embryophyta</taxon>
        <taxon>Tracheophyta</taxon>
        <taxon>Spermatophyta</taxon>
        <taxon>Magnoliopsida</taxon>
        <taxon>eudicotyledons</taxon>
        <taxon>Gunneridae</taxon>
        <taxon>Pentapetalae</taxon>
        <taxon>rosids</taxon>
        <taxon>fabids</taxon>
        <taxon>Rosales</taxon>
        <taxon>Rhamnaceae</taxon>
        <taxon>rhamnoid group</taxon>
        <taxon>Rhamneae</taxon>
        <taxon>Rhamnella</taxon>
    </lineage>
</organism>
<reference evidence="1" key="1">
    <citation type="submission" date="2020-03" db="EMBL/GenBank/DDBJ databases">
        <title>A high-quality chromosome-level genome assembly of a woody plant with both climbing and erect habits, Rhamnella rubrinervis.</title>
        <authorList>
            <person name="Lu Z."/>
            <person name="Yang Y."/>
            <person name="Zhu X."/>
            <person name="Sun Y."/>
        </authorList>
    </citation>
    <scope>NUCLEOTIDE SEQUENCE</scope>
    <source>
        <strain evidence="1">BYM</strain>
        <tissue evidence="1">Leaf</tissue>
    </source>
</reference>
<dbReference type="AlphaFoldDB" id="A0A8K0MJZ3"/>
<keyword evidence="2" id="KW-1185">Reference proteome</keyword>
<comment type="caution">
    <text evidence="1">The sequence shown here is derived from an EMBL/GenBank/DDBJ whole genome shotgun (WGS) entry which is preliminary data.</text>
</comment>
<evidence type="ECO:0000313" key="2">
    <source>
        <dbReference type="Proteomes" id="UP000796880"/>
    </source>
</evidence>
<sequence length="271" mass="31671">MDQYDHFLSKLNAAELKLFRKTVNDERKLYHRLKRLGNNSFTAEKTTAVVIVLERLFKLQQLASHLLSLDGDDGQQRLTNFVDRASALTDTITGEWSHFWDDYLNAHQGTFNFVADARRLDKQHPNEPQFSDCHLFLNWFIDMQVSRQYLLEFREEIPIAYHLILLRECRVLDLDADAEVYVPLNPRQEAGKKFHLSIHFEVEGSVTMQDLDDYINGSFGDAVMKIQYRPSFGLIRFKWIGERLVRDFLEEQESLEISIKGKRCIAKAAVQ</sequence>